<gene>
    <name evidence="2" type="ORF">ACFQ3J_09600</name>
</gene>
<evidence type="ECO:0000259" key="1">
    <source>
        <dbReference type="Pfam" id="PF00881"/>
    </source>
</evidence>
<dbReference type="InterPro" id="IPR000415">
    <property type="entry name" value="Nitroreductase-like"/>
</dbReference>
<feature type="domain" description="Nitroreductase" evidence="1">
    <location>
        <begin position="10"/>
        <end position="178"/>
    </location>
</feature>
<dbReference type="SUPFAM" id="SSF55469">
    <property type="entry name" value="FMN-dependent nitroreductase-like"/>
    <property type="match status" value="1"/>
</dbReference>
<dbReference type="CDD" id="cd02140">
    <property type="entry name" value="Frm2-like"/>
    <property type="match status" value="1"/>
</dbReference>
<reference evidence="3" key="1">
    <citation type="journal article" date="2019" name="Int. J. Syst. Evol. Microbiol.">
        <title>The Global Catalogue of Microorganisms (GCM) 10K type strain sequencing project: providing services to taxonomists for standard genome sequencing and annotation.</title>
        <authorList>
            <consortium name="The Broad Institute Genomics Platform"/>
            <consortium name="The Broad Institute Genome Sequencing Center for Infectious Disease"/>
            <person name="Wu L."/>
            <person name="Ma J."/>
        </authorList>
    </citation>
    <scope>NUCLEOTIDE SEQUENCE [LARGE SCALE GENOMIC DNA]</scope>
    <source>
        <strain evidence="3">CCUG 53519</strain>
    </source>
</reference>
<dbReference type="EMBL" id="JBHTKX010000001">
    <property type="protein sequence ID" value="MFD1128425.1"/>
    <property type="molecule type" value="Genomic_DNA"/>
</dbReference>
<sequence>MAKEFMQALKDRRSYYAISKESNVSDARIEEIIGEAVKYTPSSFNSQSARVVVLLGEKHDKLWNITEETLRKTVNDEEKFKSTADKMASFRAGYGTVLFFEDQEVIENLQKQFAFYADNFPVWSNQSNGMLQLVVWTALKQEGLGASLQHYNPLIDDEVKEVFDVPGTWKLIAQMPFGTPAAEPGDKDFAPLDTRLKVLK</sequence>
<dbReference type="Proteomes" id="UP001597169">
    <property type="component" value="Unassembled WGS sequence"/>
</dbReference>
<evidence type="ECO:0000313" key="3">
    <source>
        <dbReference type="Proteomes" id="UP001597169"/>
    </source>
</evidence>
<accession>A0ABW3PSD4</accession>
<dbReference type="PANTHER" id="PTHR43035">
    <property type="entry name" value="FATTY ACID REPRESSION MUTANT PROTEIN 2-RELATED"/>
    <property type="match status" value="1"/>
</dbReference>
<protein>
    <submittedName>
        <fullName evidence="2">Nitroreductase family protein</fullName>
    </submittedName>
</protein>
<dbReference type="InterPro" id="IPR029479">
    <property type="entry name" value="Nitroreductase"/>
</dbReference>
<dbReference type="RefSeq" id="WP_251583320.1">
    <property type="nucleotide sequence ID" value="NZ_JBHTKX010000001.1"/>
</dbReference>
<keyword evidence="3" id="KW-1185">Reference proteome</keyword>
<dbReference type="InterPro" id="IPR033877">
    <property type="entry name" value="Frm2/Hbn1"/>
</dbReference>
<evidence type="ECO:0000313" key="2">
    <source>
        <dbReference type="EMBL" id="MFD1128425.1"/>
    </source>
</evidence>
<dbReference type="Gene3D" id="3.40.109.10">
    <property type="entry name" value="NADH Oxidase"/>
    <property type="match status" value="1"/>
</dbReference>
<comment type="caution">
    <text evidence="2">The sequence shown here is derived from an EMBL/GenBank/DDBJ whole genome shotgun (WGS) entry which is preliminary data.</text>
</comment>
<dbReference type="Pfam" id="PF00881">
    <property type="entry name" value="Nitroreductase"/>
    <property type="match status" value="1"/>
</dbReference>
<organism evidence="2 3">
    <name type="scientific">Paenibacillus provencensis</name>
    <dbReference type="NCBI Taxonomy" id="441151"/>
    <lineage>
        <taxon>Bacteria</taxon>
        <taxon>Bacillati</taxon>
        <taxon>Bacillota</taxon>
        <taxon>Bacilli</taxon>
        <taxon>Bacillales</taxon>
        <taxon>Paenibacillaceae</taxon>
        <taxon>Paenibacillus</taxon>
    </lineage>
</organism>
<dbReference type="PANTHER" id="PTHR43035:SF1">
    <property type="entry name" value="FATTY ACID REPRESSION MUTANT PROTEIN 2-RELATED"/>
    <property type="match status" value="1"/>
</dbReference>
<name>A0ABW3PSD4_9BACL</name>
<proteinExistence type="predicted"/>